<protein>
    <submittedName>
        <fullName evidence="3">Uncharacterized protein</fullName>
    </submittedName>
</protein>
<proteinExistence type="predicted"/>
<feature type="region of interest" description="Disordered" evidence="2">
    <location>
        <begin position="1"/>
        <end position="50"/>
    </location>
</feature>
<feature type="compositionally biased region" description="Basic and acidic residues" evidence="2">
    <location>
        <begin position="12"/>
        <end position="22"/>
    </location>
</feature>
<organism evidence="3 4">
    <name type="scientific">Metarhizium robertsii</name>
    <dbReference type="NCBI Taxonomy" id="568076"/>
    <lineage>
        <taxon>Eukaryota</taxon>
        <taxon>Fungi</taxon>
        <taxon>Dikarya</taxon>
        <taxon>Ascomycota</taxon>
        <taxon>Pezizomycotina</taxon>
        <taxon>Sordariomycetes</taxon>
        <taxon>Hypocreomycetidae</taxon>
        <taxon>Hypocreales</taxon>
        <taxon>Clavicipitaceae</taxon>
        <taxon>Metarhizium</taxon>
    </lineage>
</organism>
<evidence type="ECO:0000313" key="3">
    <source>
        <dbReference type="EMBL" id="EXU94596.1"/>
    </source>
</evidence>
<dbReference type="EMBL" id="JELW01000222">
    <property type="protein sequence ID" value="EXU94596.1"/>
    <property type="molecule type" value="Genomic_DNA"/>
</dbReference>
<feature type="coiled-coil region" evidence="1">
    <location>
        <begin position="510"/>
        <end position="537"/>
    </location>
</feature>
<evidence type="ECO:0000313" key="4">
    <source>
        <dbReference type="Proteomes" id="UP000030151"/>
    </source>
</evidence>
<gene>
    <name evidence="3" type="ORF">X797_012330</name>
</gene>
<feature type="compositionally biased region" description="Acidic residues" evidence="2">
    <location>
        <begin position="143"/>
        <end position="156"/>
    </location>
</feature>
<comment type="caution">
    <text evidence="3">The sequence shown here is derived from an EMBL/GenBank/DDBJ whole genome shotgun (WGS) entry which is preliminary data.</text>
</comment>
<dbReference type="Proteomes" id="UP000030151">
    <property type="component" value="Unassembled WGS sequence"/>
</dbReference>
<feature type="region of interest" description="Disordered" evidence="2">
    <location>
        <begin position="141"/>
        <end position="172"/>
    </location>
</feature>
<dbReference type="AlphaFoldDB" id="A0A014P088"/>
<feature type="region of interest" description="Disordered" evidence="2">
    <location>
        <begin position="485"/>
        <end position="506"/>
    </location>
</feature>
<dbReference type="eggNOG" id="ENOG502T3FV">
    <property type="taxonomic scope" value="Eukaryota"/>
</dbReference>
<evidence type="ECO:0000256" key="2">
    <source>
        <dbReference type="SAM" id="MobiDB-lite"/>
    </source>
</evidence>
<accession>A0A014P088</accession>
<evidence type="ECO:0000256" key="1">
    <source>
        <dbReference type="SAM" id="Coils"/>
    </source>
</evidence>
<feature type="compositionally biased region" description="Polar residues" evidence="2">
    <location>
        <begin position="491"/>
        <end position="500"/>
    </location>
</feature>
<dbReference type="HOGENOM" id="CLU_036107_0_0_1"/>
<sequence length="555" mass="61611">MASTAIESPETVEPHNGKEKPTQEAGILTPDQTPAPDDARNAAEQARKAAGIEHEIQRILQSDSDLSTLGVDQNSTPEDRLHALRTLGCKIHHEHSGYGSTKERKKEAKKALKKLCNAAEKLGVESPYASAVFHWDGKKDLMAEDSDDSGDSDSDDSGDRMDQDSVPEPPESVHEIYKKATPFVQQLATDPDDKDSHNGIAALNIEIIKATKEYNELHKDDEAKKVSKNQWEIPLRFFQEHYSLVMANCNILMTDPNNDEARQKAETEAKLISDSVIKYHWPDDWILTVPGKPPSPSNTNAPLQYPWPTLPTGDGIIVGVRERRVGGPQVCVETTTTDGRIIRRLESASDFGLAEVKRYMEIPNYKSLSNAALKFYRKDEADFKQLHWVTMSRIKNKNTATGKKDPPTDCCVEFKSKGLQIITVSNVCNILGRKNGRAAIEQVCKDQGIPPPWDREPMHTFYRLPKDGRKQSAAERWAMVDSPLQGPPATTLPSNGQVSTNGGGFQDPRVDSLNNKIANLEKKIDFLATAIEKLLAGSAGEKSIFIPQEEEEEEL</sequence>
<name>A0A014P088_9HYPO</name>
<dbReference type="OrthoDB" id="5042209at2759"/>
<keyword evidence="1" id="KW-0175">Coiled coil</keyword>
<reference evidence="3 4" key="1">
    <citation type="submission" date="2014-02" db="EMBL/GenBank/DDBJ databases">
        <title>The genome sequence of the entomopathogenic fungus Metarhizium robertsii ARSEF 2575.</title>
        <authorList>
            <person name="Giuliano Garisto Donzelli B."/>
            <person name="Roe B.A."/>
            <person name="Macmil S.L."/>
            <person name="Krasnoff S.B."/>
            <person name="Gibson D.M."/>
        </authorList>
    </citation>
    <scope>NUCLEOTIDE SEQUENCE [LARGE SCALE GENOMIC DNA]</scope>
    <source>
        <strain evidence="3 4">ARSEF 2575</strain>
    </source>
</reference>
<feature type="compositionally biased region" description="Basic and acidic residues" evidence="2">
    <location>
        <begin position="37"/>
        <end position="50"/>
    </location>
</feature>